<dbReference type="PATRIC" id="fig|477641.3.peg.2641"/>
<dbReference type="Proteomes" id="UP000006461">
    <property type="component" value="Chromosome"/>
</dbReference>
<dbReference type="eggNOG" id="ENOG5032TA6">
    <property type="taxonomic scope" value="Bacteria"/>
</dbReference>
<feature type="domain" description="DUF7144" evidence="2">
    <location>
        <begin position="27"/>
        <end position="142"/>
    </location>
</feature>
<proteinExistence type="predicted"/>
<evidence type="ECO:0000313" key="3">
    <source>
        <dbReference type="EMBL" id="CCH88212.1"/>
    </source>
</evidence>
<feature type="transmembrane region" description="Helical" evidence="1">
    <location>
        <begin position="121"/>
        <end position="139"/>
    </location>
</feature>
<reference evidence="3 4" key="1">
    <citation type="journal article" date="2012" name="J. Bacteriol.">
        <title>Genome Sequence of Radiation-Resistant Modestobacter marinus Strain BC501, a Representative Actinobacterium That Thrives on Calcareous Stone Surfaces.</title>
        <authorList>
            <person name="Normand P."/>
            <person name="Gury J."/>
            <person name="Pujic P."/>
            <person name="Chouaia B."/>
            <person name="Crotti E."/>
            <person name="Brusetti L."/>
            <person name="Daffonchio D."/>
            <person name="Vacherie B."/>
            <person name="Barbe V."/>
            <person name="Medigue C."/>
            <person name="Calteau A."/>
            <person name="Ghodhbane-Gtari F."/>
            <person name="Essoussi I."/>
            <person name="Nouioui I."/>
            <person name="Abbassi-Ghozzi I."/>
            <person name="Gtari M."/>
        </authorList>
    </citation>
    <scope>NUCLEOTIDE SEQUENCE [LARGE SCALE GENOMIC DNA]</scope>
    <source>
        <strain evidence="4">BC 501</strain>
    </source>
</reference>
<keyword evidence="1" id="KW-1133">Transmembrane helix</keyword>
<keyword evidence="1" id="KW-0472">Membrane</keyword>
<dbReference type="EMBL" id="FO203431">
    <property type="protein sequence ID" value="CCH88212.1"/>
    <property type="molecule type" value="Genomic_DNA"/>
</dbReference>
<evidence type="ECO:0000259" key="2">
    <source>
        <dbReference type="Pfam" id="PF23636"/>
    </source>
</evidence>
<organism evidence="3 4">
    <name type="scientific">Modestobacter italicus (strain DSM 44449 / CECT 9708 / BC 501)</name>
    <dbReference type="NCBI Taxonomy" id="2732864"/>
    <lineage>
        <taxon>Bacteria</taxon>
        <taxon>Bacillati</taxon>
        <taxon>Actinomycetota</taxon>
        <taxon>Actinomycetes</taxon>
        <taxon>Geodermatophilales</taxon>
        <taxon>Geodermatophilaceae</taxon>
        <taxon>Modestobacter</taxon>
    </lineage>
</organism>
<dbReference type="STRING" id="477641.MODMU_2783"/>
<dbReference type="HOGENOM" id="CLU_118603_0_0_11"/>
<dbReference type="InterPro" id="IPR055568">
    <property type="entry name" value="DUF7144"/>
</dbReference>
<name>I4EXU9_MODI5</name>
<dbReference type="OrthoDB" id="4482242at2"/>
<keyword evidence="4" id="KW-1185">Reference proteome</keyword>
<sequence>MTDTSHRRSAVTGARYDDDAGTAWAGWVVFGAVMLIVMGLFQVIEGLVALFDDGFYAVSSSGLVVDVDYNTWGWVHIVLGLLAGLVGIGLLMGNLAARMAGVTIAFVSAVLHLLFASAYPLWSVIVITLDVLVIYAIVVHGRELKAR</sequence>
<dbReference type="Pfam" id="PF23636">
    <property type="entry name" value="DUF7144"/>
    <property type="match status" value="1"/>
</dbReference>
<keyword evidence="1" id="KW-0812">Transmembrane</keyword>
<dbReference type="OMA" id="QFMFIPY"/>
<evidence type="ECO:0000256" key="1">
    <source>
        <dbReference type="SAM" id="Phobius"/>
    </source>
</evidence>
<evidence type="ECO:0000313" key="4">
    <source>
        <dbReference type="Proteomes" id="UP000006461"/>
    </source>
</evidence>
<dbReference type="KEGG" id="mmar:MODMU_2783"/>
<feature type="transmembrane region" description="Helical" evidence="1">
    <location>
        <begin position="24"/>
        <end position="51"/>
    </location>
</feature>
<dbReference type="AlphaFoldDB" id="I4EXU9"/>
<gene>
    <name evidence="3" type="ordered locus">MODMU_2783</name>
</gene>
<protein>
    <recommendedName>
        <fullName evidence="2">DUF7144 domain-containing protein</fullName>
    </recommendedName>
</protein>
<feature type="transmembrane region" description="Helical" evidence="1">
    <location>
        <begin position="71"/>
        <end position="92"/>
    </location>
</feature>
<feature type="transmembrane region" description="Helical" evidence="1">
    <location>
        <begin position="99"/>
        <end position="115"/>
    </location>
</feature>
<accession>I4EXU9</accession>